<evidence type="ECO:0000256" key="4">
    <source>
        <dbReference type="SAM" id="Phobius"/>
    </source>
</evidence>
<comment type="caution">
    <text evidence="6">The sequence shown here is derived from an EMBL/GenBank/DDBJ whole genome shotgun (WGS) entry which is preliminary data.</text>
</comment>
<keyword evidence="4" id="KW-0472">Membrane</keyword>
<dbReference type="GO" id="GO:0003700">
    <property type="term" value="F:DNA-binding transcription factor activity"/>
    <property type="evidence" value="ECO:0007669"/>
    <property type="project" value="InterPro"/>
</dbReference>
<feature type="transmembrane region" description="Helical" evidence="4">
    <location>
        <begin position="218"/>
        <end position="238"/>
    </location>
</feature>
<evidence type="ECO:0000313" key="6">
    <source>
        <dbReference type="EMBL" id="TGD59376.1"/>
    </source>
</evidence>
<sequence>MNTILLTFCYFSCLMSLLCVLIIVLQNKFHLYYKILVLLCLISCIMVIGSWTFFQGKVPLLEHAYLWVTSFPIDFLPGALLYLYVKSVLQRAKRISKWDLLHFAPALLHCIELIPFYLLPVQEKQHFLTLYLLYPNYLPGQGVFMLPMDAHVLLKTGLWCLYIVLTIVTLLRFHKKNPLWIIRNNHIWYWITRLTGIHVISLLISLSGLFLFSNYAYLKFSVIHPVFFILTCIILLMFKPKILYGLSHFSNTDTLKREKEEEMLSKNFELSPVKVKEYKEKIESFIQNEKIFLIKNYSLGDLSNDLGIPLHHLSYVINKEFCINYKSFINNCRVAYIIQHRYDPEWSQFSLEGIGNEAGFNSRNTFFKAFKIATGETPSEYFRKKEEGNRPPKTD</sequence>
<feature type="transmembrane region" description="Helical" evidence="4">
    <location>
        <begin position="32"/>
        <end position="53"/>
    </location>
</feature>
<dbReference type="SUPFAM" id="SSF46689">
    <property type="entry name" value="Homeodomain-like"/>
    <property type="match status" value="1"/>
</dbReference>
<dbReference type="AlphaFoldDB" id="A0A4Z0LBX1"/>
<keyword evidence="3" id="KW-0804">Transcription</keyword>
<keyword evidence="7" id="KW-1185">Reference proteome</keyword>
<dbReference type="Gene3D" id="1.10.10.60">
    <property type="entry name" value="Homeodomain-like"/>
    <property type="match status" value="1"/>
</dbReference>
<protein>
    <submittedName>
        <fullName evidence="6">AraC family transcriptional regulator</fullName>
    </submittedName>
</protein>
<gene>
    <name evidence="6" type="ORF">E4635_00105</name>
</gene>
<dbReference type="EMBL" id="SRLH01000001">
    <property type="protein sequence ID" value="TGD59376.1"/>
    <property type="molecule type" value="Genomic_DNA"/>
</dbReference>
<feature type="transmembrane region" description="Helical" evidence="4">
    <location>
        <begin position="152"/>
        <end position="173"/>
    </location>
</feature>
<keyword evidence="4" id="KW-1133">Transmembrane helix</keyword>
<dbReference type="OrthoDB" id="6283866at2"/>
<dbReference type="Proteomes" id="UP000297407">
    <property type="component" value="Unassembled WGS sequence"/>
</dbReference>
<reference evidence="6 7" key="1">
    <citation type="submission" date="2019-04" db="EMBL/GenBank/DDBJ databases">
        <title>Flavobacterium sp. strain DS2-A Genome sequencing and assembly.</title>
        <authorList>
            <person name="Kim I."/>
        </authorList>
    </citation>
    <scope>NUCLEOTIDE SEQUENCE [LARGE SCALE GENOMIC DNA]</scope>
    <source>
        <strain evidence="6 7">DS2-A</strain>
    </source>
</reference>
<dbReference type="GO" id="GO:0043565">
    <property type="term" value="F:sequence-specific DNA binding"/>
    <property type="evidence" value="ECO:0007669"/>
    <property type="project" value="InterPro"/>
</dbReference>
<proteinExistence type="predicted"/>
<accession>A0A4Z0LBX1</accession>
<dbReference type="InterPro" id="IPR018060">
    <property type="entry name" value="HTH_AraC"/>
</dbReference>
<dbReference type="PANTHER" id="PTHR43280:SF29">
    <property type="entry name" value="ARAC-FAMILY TRANSCRIPTIONAL REGULATOR"/>
    <property type="match status" value="1"/>
</dbReference>
<keyword evidence="4" id="KW-0812">Transmembrane</keyword>
<organism evidence="6 7">
    <name type="scientific">Flavobacterium humi</name>
    <dbReference type="NCBI Taxonomy" id="2562683"/>
    <lineage>
        <taxon>Bacteria</taxon>
        <taxon>Pseudomonadati</taxon>
        <taxon>Bacteroidota</taxon>
        <taxon>Flavobacteriia</taxon>
        <taxon>Flavobacteriales</taxon>
        <taxon>Flavobacteriaceae</taxon>
        <taxon>Flavobacterium</taxon>
    </lineage>
</organism>
<keyword evidence="1" id="KW-0805">Transcription regulation</keyword>
<evidence type="ECO:0000259" key="5">
    <source>
        <dbReference type="PROSITE" id="PS01124"/>
    </source>
</evidence>
<feature type="transmembrane region" description="Helical" evidence="4">
    <location>
        <begin position="194"/>
        <end position="212"/>
    </location>
</feature>
<dbReference type="Pfam" id="PF12833">
    <property type="entry name" value="HTH_18"/>
    <property type="match status" value="1"/>
</dbReference>
<dbReference type="PANTHER" id="PTHR43280">
    <property type="entry name" value="ARAC-FAMILY TRANSCRIPTIONAL REGULATOR"/>
    <property type="match status" value="1"/>
</dbReference>
<evidence type="ECO:0000256" key="3">
    <source>
        <dbReference type="ARBA" id="ARBA00023163"/>
    </source>
</evidence>
<dbReference type="RefSeq" id="WP_135524582.1">
    <property type="nucleotide sequence ID" value="NZ_SRLH01000001.1"/>
</dbReference>
<evidence type="ECO:0000313" key="7">
    <source>
        <dbReference type="Proteomes" id="UP000297407"/>
    </source>
</evidence>
<dbReference type="SMART" id="SM00342">
    <property type="entry name" value="HTH_ARAC"/>
    <property type="match status" value="1"/>
</dbReference>
<feature type="transmembrane region" description="Helical" evidence="4">
    <location>
        <begin position="6"/>
        <end position="25"/>
    </location>
</feature>
<keyword evidence="2" id="KW-0238">DNA-binding</keyword>
<evidence type="ECO:0000256" key="2">
    <source>
        <dbReference type="ARBA" id="ARBA00023125"/>
    </source>
</evidence>
<evidence type="ECO:0000256" key="1">
    <source>
        <dbReference type="ARBA" id="ARBA00023015"/>
    </source>
</evidence>
<dbReference type="InterPro" id="IPR009057">
    <property type="entry name" value="Homeodomain-like_sf"/>
</dbReference>
<name>A0A4Z0LBX1_9FLAO</name>
<feature type="transmembrane region" description="Helical" evidence="4">
    <location>
        <begin position="65"/>
        <end position="85"/>
    </location>
</feature>
<feature type="domain" description="HTH araC/xylS-type" evidence="5">
    <location>
        <begin position="276"/>
        <end position="384"/>
    </location>
</feature>
<dbReference type="PROSITE" id="PS01124">
    <property type="entry name" value="HTH_ARAC_FAMILY_2"/>
    <property type="match status" value="1"/>
</dbReference>